<evidence type="ECO:0000313" key="5">
    <source>
        <dbReference type="EMBL" id="KAK2169755.1"/>
    </source>
</evidence>
<name>A0AAD9KFD1_9ANNE</name>
<evidence type="ECO:0000313" key="6">
    <source>
        <dbReference type="Proteomes" id="UP001208570"/>
    </source>
</evidence>
<feature type="region of interest" description="Disordered" evidence="3">
    <location>
        <begin position="1"/>
        <end position="21"/>
    </location>
</feature>
<dbReference type="InterPro" id="IPR001496">
    <property type="entry name" value="SOCS_box"/>
</dbReference>
<dbReference type="GO" id="GO:0035556">
    <property type="term" value="P:intracellular signal transduction"/>
    <property type="evidence" value="ECO:0007669"/>
    <property type="project" value="InterPro"/>
</dbReference>
<evidence type="ECO:0000259" key="4">
    <source>
        <dbReference type="PROSITE" id="PS50225"/>
    </source>
</evidence>
<dbReference type="Pfam" id="PF07525">
    <property type="entry name" value="SOCS_box"/>
    <property type="match status" value="1"/>
</dbReference>
<feature type="domain" description="SOCS box" evidence="4">
    <location>
        <begin position="310"/>
        <end position="364"/>
    </location>
</feature>
<evidence type="ECO:0000256" key="2">
    <source>
        <dbReference type="ARBA" id="ARBA00023043"/>
    </source>
</evidence>
<keyword evidence="2" id="KW-0040">ANK repeat</keyword>
<evidence type="ECO:0000256" key="1">
    <source>
        <dbReference type="ARBA" id="ARBA00022786"/>
    </source>
</evidence>
<protein>
    <recommendedName>
        <fullName evidence="4">SOCS box domain-containing protein</fullName>
    </recommendedName>
</protein>
<proteinExistence type="predicted"/>
<evidence type="ECO:0000256" key="3">
    <source>
        <dbReference type="SAM" id="MobiDB-lite"/>
    </source>
</evidence>
<reference evidence="5" key="1">
    <citation type="journal article" date="2023" name="Mol. Biol. Evol.">
        <title>Third-Generation Sequencing Reveals the Adaptive Role of the Epigenome in Three Deep-Sea Polychaetes.</title>
        <authorList>
            <person name="Perez M."/>
            <person name="Aroh O."/>
            <person name="Sun Y."/>
            <person name="Lan Y."/>
            <person name="Juniper S.K."/>
            <person name="Young C.R."/>
            <person name="Angers B."/>
            <person name="Qian P.Y."/>
        </authorList>
    </citation>
    <scope>NUCLEOTIDE SEQUENCE</scope>
    <source>
        <strain evidence="5">P08H-3</strain>
    </source>
</reference>
<dbReference type="Gene3D" id="1.10.750.20">
    <property type="entry name" value="SOCS box"/>
    <property type="match status" value="1"/>
</dbReference>
<sequence length="364" mass="42145">MERDARTTSEEDDAYTMEYSRRDDSNLSNDFRQIWETLKDKMATDDIRQIVRSTACDIRRHLDNGELEATDAVNEILSFASLDQCLCLDDRSTKCTRLLLLEALDICASYNVPDRVLTRTILARLYSYHNKIDREVVFCDFNRSKLTDADIPVVAKRKRRYILENVAGWRINCIDDDFYLSSRTEYYLELPLTSSAGSEDESYILTDALYRQADPGYVLLLLRHGMPASCVHLWPIIMSFDLRLTLRGDFNDPDEEEEAVNSWREMRILRYFCRSRANFVVHVVLGEGEDKATSFTAKYEDTLIVSPSVKPYIPTDRYRHTASLQHLCRLSIRSALIQSDNLPRGIQTLVLPNTLQDYIDLLTD</sequence>
<dbReference type="SMART" id="SM00969">
    <property type="entry name" value="SOCS_box"/>
    <property type="match status" value="1"/>
</dbReference>
<keyword evidence="6" id="KW-1185">Reference proteome</keyword>
<dbReference type="Proteomes" id="UP001208570">
    <property type="component" value="Unassembled WGS sequence"/>
</dbReference>
<dbReference type="PANTHER" id="PTHR20966:SF2">
    <property type="entry name" value="ANKYRIN REPEAT AND SOCS BOX PROTEIN 17"/>
    <property type="match status" value="1"/>
</dbReference>
<dbReference type="AlphaFoldDB" id="A0AAD9KFD1"/>
<organism evidence="5 6">
    <name type="scientific">Paralvinella palmiformis</name>
    <dbReference type="NCBI Taxonomy" id="53620"/>
    <lineage>
        <taxon>Eukaryota</taxon>
        <taxon>Metazoa</taxon>
        <taxon>Spiralia</taxon>
        <taxon>Lophotrochozoa</taxon>
        <taxon>Annelida</taxon>
        <taxon>Polychaeta</taxon>
        <taxon>Sedentaria</taxon>
        <taxon>Canalipalpata</taxon>
        <taxon>Terebellida</taxon>
        <taxon>Terebelliformia</taxon>
        <taxon>Alvinellidae</taxon>
        <taxon>Paralvinella</taxon>
    </lineage>
</organism>
<comment type="caution">
    <text evidence="5">The sequence shown here is derived from an EMBL/GenBank/DDBJ whole genome shotgun (WGS) entry which is preliminary data.</text>
</comment>
<dbReference type="InterPro" id="IPR039147">
    <property type="entry name" value="ASB17"/>
</dbReference>
<dbReference type="FunFam" id="1.10.750.20:FF:000001">
    <property type="entry name" value="Ankyrin repeat and SOCS box containing 1"/>
    <property type="match status" value="1"/>
</dbReference>
<keyword evidence="1" id="KW-0833">Ubl conjugation pathway</keyword>
<dbReference type="PANTHER" id="PTHR20966">
    <property type="entry name" value="ANKYRIN REPEAT AND SOCS BOX PROTEIN 17"/>
    <property type="match status" value="1"/>
</dbReference>
<dbReference type="PROSITE" id="PS50225">
    <property type="entry name" value="SOCS"/>
    <property type="match status" value="1"/>
</dbReference>
<gene>
    <name evidence="5" type="ORF">LSH36_7g09005</name>
</gene>
<dbReference type="CDD" id="cd03587">
    <property type="entry name" value="SOCS"/>
    <property type="match status" value="1"/>
</dbReference>
<dbReference type="InterPro" id="IPR036036">
    <property type="entry name" value="SOCS_box-like_dom_sf"/>
</dbReference>
<accession>A0AAD9KFD1</accession>
<dbReference type="EMBL" id="JAODUP010000007">
    <property type="protein sequence ID" value="KAK2169755.1"/>
    <property type="molecule type" value="Genomic_DNA"/>
</dbReference>
<dbReference type="SUPFAM" id="SSF158235">
    <property type="entry name" value="SOCS box-like"/>
    <property type="match status" value="1"/>
</dbReference>